<evidence type="ECO:0000313" key="3">
    <source>
        <dbReference type="Proteomes" id="UP000250369"/>
    </source>
</evidence>
<proteinExistence type="predicted"/>
<evidence type="ECO:0000259" key="1">
    <source>
        <dbReference type="Pfam" id="PF20753"/>
    </source>
</evidence>
<dbReference type="AlphaFoldDB" id="A0A329LW63"/>
<dbReference type="EMBL" id="QMFB01000034">
    <property type="protein sequence ID" value="RAV12171.1"/>
    <property type="molecule type" value="Genomic_DNA"/>
</dbReference>
<dbReference type="InterPro" id="IPR048276">
    <property type="entry name" value="Phage_tail-like_C"/>
</dbReference>
<sequence>MDSVFFTYDGVKSEDMDVWLVNMQNGLIGETFLSEREIVSETIYGNPIPYVYGIQHKPFSLKLTIALRDGKLWTTEKRREIARWLDVRRFAEFYSADDVDKRYFLMLEGGSELFTNGAKQGYVDLTFRSISPYCYSPVYDKWYDLSSIGGPKTVVFDNLGDTDLYPHEMWIEKRGNGPFQIKNLSDGGRLFAFSSLQDGETVYVQNDDRHIATSLANMHRFDAFNGNYLKLVYGKNELEISGAAKIKLRYRFILKG</sequence>
<dbReference type="Gene3D" id="2.40.30.200">
    <property type="match status" value="1"/>
</dbReference>
<evidence type="ECO:0000313" key="2">
    <source>
        <dbReference type="EMBL" id="RAV12171.1"/>
    </source>
</evidence>
<accession>A0A329LW63</accession>
<keyword evidence="3" id="KW-1185">Reference proteome</keyword>
<comment type="caution">
    <text evidence="2">The sequence shown here is derived from an EMBL/GenBank/DDBJ whole genome shotgun (WGS) entry which is preliminary data.</text>
</comment>
<organism evidence="2 3">
    <name type="scientific">Paenibacillus contaminans</name>
    <dbReference type="NCBI Taxonomy" id="450362"/>
    <lineage>
        <taxon>Bacteria</taxon>
        <taxon>Bacillati</taxon>
        <taxon>Bacillota</taxon>
        <taxon>Bacilli</taxon>
        <taxon>Bacillales</taxon>
        <taxon>Paenibacillaceae</taxon>
        <taxon>Paenibacillus</taxon>
    </lineage>
</organism>
<gene>
    <name evidence="2" type="ORF">DQG23_35205</name>
</gene>
<feature type="domain" description="Phage tail-like C-terminal" evidence="1">
    <location>
        <begin position="162"/>
        <end position="250"/>
    </location>
</feature>
<dbReference type="Pfam" id="PF20753">
    <property type="entry name" value="DUF6558_C"/>
    <property type="match status" value="1"/>
</dbReference>
<reference evidence="2 3" key="1">
    <citation type="journal article" date="2009" name="Int. J. Syst. Evol. Microbiol.">
        <title>Paenibacillus contaminans sp. nov., isolated from a contaminated laboratory plate.</title>
        <authorList>
            <person name="Chou J.H."/>
            <person name="Lee J.H."/>
            <person name="Lin M.C."/>
            <person name="Chang P.S."/>
            <person name="Arun A.B."/>
            <person name="Young C.C."/>
            <person name="Chen W.M."/>
        </authorList>
    </citation>
    <scope>NUCLEOTIDE SEQUENCE [LARGE SCALE GENOMIC DNA]</scope>
    <source>
        <strain evidence="2 3">CKOBP-6</strain>
    </source>
</reference>
<dbReference type="RefSeq" id="WP_113035720.1">
    <property type="nucleotide sequence ID" value="NZ_QMFB01000034.1"/>
</dbReference>
<dbReference type="OrthoDB" id="2731856at2"/>
<protein>
    <recommendedName>
        <fullName evidence="1">Phage tail-like C-terminal domain-containing protein</fullName>
    </recommendedName>
</protein>
<name>A0A329LW63_9BACL</name>
<dbReference type="Proteomes" id="UP000250369">
    <property type="component" value="Unassembled WGS sequence"/>
</dbReference>